<dbReference type="InterPro" id="IPR036046">
    <property type="entry name" value="Acylphosphatase-like_dom_sf"/>
</dbReference>
<dbReference type="EMBL" id="AP014802">
    <property type="protein sequence ID" value="BAQ71598.1"/>
    <property type="molecule type" value="Genomic_DNA"/>
</dbReference>
<name>A0A0D6B8Z8_RHOSU</name>
<sequence length="383" mass="40603">MSDRDALAARIRRLAPGPAPAIEAVGMLKESPKDGTAEGRLFRIAYKSRAHPGCDLACAGAMAAEDALRNRDRKVTGVLLFERGWFLQWLEGPARTVLSLASAIRTDPRHGEMQILSAGATDERRFAGWPMRLAPPSGPLADRADFGAAAAALAFDRAAALYREECGGEADWRDLADGFVRDLARAPEEAVPDLPPSALETLSARAGFVDALCAALAEAWHASALSGFEVTLATVRLNRLLLRAGRPATSLAPKGRVLVLAPYGCTEIAGAIAKTDLLRQAGYSVRMVPWVSGAALDDAVGETGSCPVIVYAGRVGIGTKDAMRGAALAERLSARMPRRTVLLGGRDAGPLCDWSHRLAFLAQQLPRGADPAADPALRTRQRG</sequence>
<dbReference type="Gene3D" id="3.30.70.100">
    <property type="match status" value="1"/>
</dbReference>
<dbReference type="PROSITE" id="PS50925">
    <property type="entry name" value="BLUF"/>
    <property type="match status" value="1"/>
</dbReference>
<dbReference type="GO" id="GO:0009882">
    <property type="term" value="F:blue light photoreceptor activity"/>
    <property type="evidence" value="ECO:0007669"/>
    <property type="project" value="InterPro"/>
</dbReference>
<dbReference type="KEGG" id="rsu:NHU_04485"/>
<dbReference type="PATRIC" id="fig|35806.4.peg.4597"/>
<gene>
    <name evidence="2" type="ORF">NHU_04485</name>
</gene>
<geneLocation type="plasmid" evidence="3">
    <name>Plasmid2 DNA</name>
</geneLocation>
<dbReference type="Pfam" id="PF04940">
    <property type="entry name" value="BLUF"/>
    <property type="match status" value="1"/>
</dbReference>
<dbReference type="SMART" id="SM01034">
    <property type="entry name" value="BLUF"/>
    <property type="match status" value="1"/>
</dbReference>
<dbReference type="Proteomes" id="UP000064912">
    <property type="component" value="Plasmid Plasmid2"/>
</dbReference>
<protein>
    <recommendedName>
        <fullName evidence="1">BLUF domain-containing protein</fullName>
    </recommendedName>
</protein>
<keyword evidence="2" id="KW-0614">Plasmid</keyword>
<dbReference type="SUPFAM" id="SSF54975">
    <property type="entry name" value="Acylphosphatase/BLUF domain-like"/>
    <property type="match status" value="1"/>
</dbReference>
<dbReference type="SMR" id="A0A0D6B8Z8"/>
<organism evidence="2 3">
    <name type="scientific">Rhodovulum sulfidophilum</name>
    <name type="common">Rhodobacter sulfidophilus</name>
    <dbReference type="NCBI Taxonomy" id="35806"/>
    <lineage>
        <taxon>Bacteria</taxon>
        <taxon>Pseudomonadati</taxon>
        <taxon>Pseudomonadota</taxon>
        <taxon>Alphaproteobacteria</taxon>
        <taxon>Rhodobacterales</taxon>
        <taxon>Paracoccaceae</taxon>
        <taxon>Rhodovulum</taxon>
    </lineage>
</organism>
<dbReference type="AlphaFoldDB" id="A0A0D6B8Z8"/>
<proteinExistence type="predicted"/>
<evidence type="ECO:0000259" key="1">
    <source>
        <dbReference type="PROSITE" id="PS50925"/>
    </source>
</evidence>
<accession>A0A0D6B8Z8</accession>
<dbReference type="InterPro" id="IPR007024">
    <property type="entry name" value="BLUF_domain"/>
</dbReference>
<feature type="domain" description="BLUF" evidence="1">
    <location>
        <begin position="41"/>
        <end position="132"/>
    </location>
</feature>
<reference evidence="2 3" key="1">
    <citation type="submission" date="2015-02" db="EMBL/GenBank/DDBJ databases">
        <title>Genome sequene of Rhodovulum sulfidophilum DSM 2351.</title>
        <authorList>
            <person name="Nagao N."/>
        </authorList>
    </citation>
    <scope>NUCLEOTIDE SEQUENCE [LARGE SCALE GENOMIC DNA]</scope>
    <source>
        <strain evidence="2 3">DSM 2351</strain>
        <plasmid evidence="3">Plasmid Plasmid2 DNA</plasmid>
    </source>
</reference>
<evidence type="ECO:0000313" key="2">
    <source>
        <dbReference type="EMBL" id="BAQ71598.1"/>
    </source>
</evidence>
<evidence type="ECO:0000313" key="3">
    <source>
        <dbReference type="Proteomes" id="UP000064912"/>
    </source>
</evidence>
<dbReference type="GO" id="GO:0071949">
    <property type="term" value="F:FAD binding"/>
    <property type="evidence" value="ECO:0007669"/>
    <property type="project" value="InterPro"/>
</dbReference>